<feature type="transmembrane region" description="Helical" evidence="8">
    <location>
        <begin position="14"/>
        <end position="35"/>
    </location>
</feature>
<dbReference type="PANTHER" id="PTHR30625:SF18">
    <property type="entry name" value="TONB2 ENERGY TRANSDUCTION SYSTEM INNER MEMBRANE COMPONENT EXBB"/>
    <property type="match status" value="1"/>
</dbReference>
<evidence type="ECO:0000256" key="5">
    <source>
        <dbReference type="ARBA" id="ARBA00023136"/>
    </source>
</evidence>
<evidence type="ECO:0000256" key="4">
    <source>
        <dbReference type="ARBA" id="ARBA00022989"/>
    </source>
</evidence>
<dbReference type="InterPro" id="IPR050790">
    <property type="entry name" value="ExbB/TolQ_transport"/>
</dbReference>
<name>A0AAU9CSU5_9GAMM</name>
<evidence type="ECO:0000256" key="2">
    <source>
        <dbReference type="ARBA" id="ARBA00022475"/>
    </source>
</evidence>
<feature type="coiled-coil region" evidence="7">
    <location>
        <begin position="169"/>
        <end position="196"/>
    </location>
</feature>
<evidence type="ECO:0000313" key="11">
    <source>
        <dbReference type="Proteomes" id="UP001321825"/>
    </source>
</evidence>
<sequence>MPISMTHLLAYLEAGGWVMPLLGSTLFLLWLIIGYRFMLLQRGTRTEIEQLCRQILQGKTPRGHGILPCTCRLAAEIVQRDPSRFSALDTLFYAVRKRLARFETTAKALVVIAPLLGLLGTVSGMIETFDSLAEMALFRQSGGIAGGISKALFTTQMGLAVAIPGYFLLAVLQRRRKNLESDLLKLQDLLHESLHENSHA</sequence>
<proteinExistence type="inferred from homology"/>
<organism evidence="10 11">
    <name type="scientific">Methylomarinovum caldicuralii</name>
    <dbReference type="NCBI Taxonomy" id="438856"/>
    <lineage>
        <taxon>Bacteria</taxon>
        <taxon>Pseudomonadati</taxon>
        <taxon>Pseudomonadota</taxon>
        <taxon>Gammaproteobacteria</taxon>
        <taxon>Methylococcales</taxon>
        <taxon>Methylothermaceae</taxon>
        <taxon>Methylomarinovum</taxon>
    </lineage>
</organism>
<keyword evidence="7" id="KW-0175">Coiled coil</keyword>
<evidence type="ECO:0000256" key="7">
    <source>
        <dbReference type="SAM" id="Coils"/>
    </source>
</evidence>
<dbReference type="InterPro" id="IPR002898">
    <property type="entry name" value="MotA_ExbB_proton_chnl"/>
</dbReference>
<feature type="transmembrane region" description="Helical" evidence="8">
    <location>
        <begin position="151"/>
        <end position="172"/>
    </location>
</feature>
<evidence type="ECO:0000256" key="6">
    <source>
        <dbReference type="RuleBase" id="RU004057"/>
    </source>
</evidence>
<keyword evidence="4 8" id="KW-1133">Transmembrane helix</keyword>
<reference evidence="11" key="1">
    <citation type="journal article" date="2024" name="Int. J. Syst. Evol. Microbiol.">
        <title>Methylomarinovum tepidoasis sp. nov., a moderately thermophilic methanotroph of the family Methylothermaceae isolated from a deep-sea hydrothermal field.</title>
        <authorList>
            <person name="Hirayama H."/>
            <person name="Takaki Y."/>
            <person name="Abe M."/>
            <person name="Miyazaki M."/>
            <person name="Uematsu K."/>
            <person name="Matsui Y."/>
            <person name="Takai K."/>
        </authorList>
    </citation>
    <scope>NUCLEOTIDE SEQUENCE [LARGE SCALE GENOMIC DNA]</scope>
    <source>
        <strain evidence="11">IT-9</strain>
    </source>
</reference>
<keyword evidence="6" id="KW-0813">Transport</keyword>
<evidence type="ECO:0000259" key="9">
    <source>
        <dbReference type="Pfam" id="PF01618"/>
    </source>
</evidence>
<keyword evidence="11" id="KW-1185">Reference proteome</keyword>
<keyword evidence="5 8" id="KW-0472">Membrane</keyword>
<dbReference type="GO" id="GO:0017038">
    <property type="term" value="P:protein import"/>
    <property type="evidence" value="ECO:0007669"/>
    <property type="project" value="TreeGrafter"/>
</dbReference>
<keyword evidence="3 8" id="KW-0812">Transmembrane</keyword>
<comment type="subcellular location">
    <subcellularLocation>
        <location evidence="1">Cell membrane</location>
        <topology evidence="1">Multi-pass membrane protein</topology>
    </subcellularLocation>
    <subcellularLocation>
        <location evidence="6">Membrane</location>
        <topology evidence="6">Multi-pass membrane protein</topology>
    </subcellularLocation>
</comment>
<evidence type="ECO:0000256" key="8">
    <source>
        <dbReference type="SAM" id="Phobius"/>
    </source>
</evidence>
<gene>
    <name evidence="10" type="ORF">MIT9_P2143</name>
</gene>
<protein>
    <submittedName>
        <fullName evidence="10">Biopolymer transport protein ExbB</fullName>
    </submittedName>
</protein>
<evidence type="ECO:0000313" key="10">
    <source>
        <dbReference type="EMBL" id="BCX82557.1"/>
    </source>
</evidence>
<dbReference type="AlphaFoldDB" id="A0AAU9CSU5"/>
<accession>A0AAU9CSU5</accession>
<keyword evidence="6" id="KW-0653">Protein transport</keyword>
<evidence type="ECO:0000256" key="1">
    <source>
        <dbReference type="ARBA" id="ARBA00004651"/>
    </source>
</evidence>
<dbReference type="PANTHER" id="PTHR30625">
    <property type="entry name" value="PROTEIN TOLQ"/>
    <property type="match status" value="1"/>
</dbReference>
<dbReference type="KEGG" id="mcau:MIT9_P2143"/>
<feature type="domain" description="MotA/TolQ/ExbB proton channel" evidence="9">
    <location>
        <begin position="87"/>
        <end position="181"/>
    </location>
</feature>
<feature type="transmembrane region" description="Helical" evidence="8">
    <location>
        <begin position="106"/>
        <end position="126"/>
    </location>
</feature>
<dbReference type="Pfam" id="PF01618">
    <property type="entry name" value="MotA_ExbB"/>
    <property type="match status" value="1"/>
</dbReference>
<evidence type="ECO:0000256" key="3">
    <source>
        <dbReference type="ARBA" id="ARBA00022692"/>
    </source>
</evidence>
<keyword evidence="2" id="KW-1003">Cell membrane</keyword>
<dbReference type="EMBL" id="AP024714">
    <property type="protein sequence ID" value="BCX82557.1"/>
    <property type="molecule type" value="Genomic_DNA"/>
</dbReference>
<dbReference type="GO" id="GO:0005886">
    <property type="term" value="C:plasma membrane"/>
    <property type="evidence" value="ECO:0007669"/>
    <property type="project" value="UniProtKB-SubCell"/>
</dbReference>
<comment type="similarity">
    <text evidence="6">Belongs to the exbB/tolQ family.</text>
</comment>
<dbReference type="Proteomes" id="UP001321825">
    <property type="component" value="Chromosome"/>
</dbReference>